<reference evidence="2" key="1">
    <citation type="journal article" date="2007" name="Environ. Microbiol.">
        <title>Identification of genes involved in the biosynthesis of the cytotoxic compound glidobactin from a soil bacterium.</title>
        <authorList>
            <person name="Schellenberg B."/>
            <person name="Bigler L."/>
            <person name="Dudler R."/>
        </authorList>
    </citation>
    <scope>NUCLEOTIDE SEQUENCE</scope>
    <source>
        <strain evidence="2">Type strain: K481-B101</strain>
    </source>
</reference>
<sequence>MSTTADFTSIRNYYERPVMEAIADATGRYPAVAPEQLPDVACVALNRLPPRYIRHEVDLVFYLTEKERGEIEQAVAEAVSFAFEFVQARHSMRARR</sequence>
<name>A8KCJ6_9BURK</name>
<dbReference type="STRING" id="413882.AAW51_2382"/>
<evidence type="ECO:0000313" key="3">
    <source>
        <dbReference type="Proteomes" id="UP000035352"/>
    </source>
</evidence>
<dbReference type="EMBL" id="CP011371">
    <property type="protein sequence ID" value="AKJ29073.1"/>
    <property type="molecule type" value="Genomic_DNA"/>
</dbReference>
<dbReference type="Pfam" id="PF10719">
    <property type="entry name" value="ComFB"/>
    <property type="match status" value="1"/>
</dbReference>
<dbReference type="RefSeq" id="WP_047194800.1">
    <property type="nucleotide sequence ID" value="NZ_CP011371.1"/>
</dbReference>
<reference evidence="1 3" key="2">
    <citation type="submission" date="2015-05" db="EMBL/GenBank/DDBJ databases">
        <authorList>
            <person name="Tang B."/>
            <person name="Yu Y."/>
        </authorList>
    </citation>
    <scope>NUCLEOTIDE SEQUENCE [LARGE SCALE GENOMIC DNA]</scope>
    <source>
        <strain evidence="1 3">DSM 7029</strain>
    </source>
</reference>
<organism evidence="2">
    <name type="scientific">Caldimonas brevitalea</name>
    <dbReference type="NCBI Taxonomy" id="413882"/>
    <lineage>
        <taxon>Bacteria</taxon>
        <taxon>Pseudomonadati</taxon>
        <taxon>Pseudomonadota</taxon>
        <taxon>Betaproteobacteria</taxon>
        <taxon>Burkholderiales</taxon>
        <taxon>Sphaerotilaceae</taxon>
        <taxon>Caldimonas</taxon>
    </lineage>
</organism>
<evidence type="ECO:0000313" key="1">
    <source>
        <dbReference type="EMBL" id="AKJ29073.1"/>
    </source>
</evidence>
<protein>
    <recommendedName>
        <fullName evidence="4">Late competence development protein ComFB</fullName>
    </recommendedName>
</protein>
<dbReference type="OrthoDB" id="5895647at2"/>
<keyword evidence="3" id="KW-1185">Reference proteome</keyword>
<accession>A8KCJ6</accession>
<dbReference type="EMBL" id="AM412319">
    <property type="protein sequence ID" value="CAL80828.1"/>
    <property type="molecule type" value="Genomic_DNA"/>
</dbReference>
<dbReference type="Proteomes" id="UP000035352">
    <property type="component" value="Chromosome"/>
</dbReference>
<evidence type="ECO:0000313" key="2">
    <source>
        <dbReference type="EMBL" id="CAL80828.1"/>
    </source>
</evidence>
<evidence type="ECO:0008006" key="4">
    <source>
        <dbReference type="Google" id="ProtNLM"/>
    </source>
</evidence>
<gene>
    <name evidence="1" type="ORF">AAW51_2382</name>
</gene>
<dbReference type="PATRIC" id="fig|413882.6.peg.2492"/>
<dbReference type="KEGG" id="pbh:AAW51_2382"/>
<proteinExistence type="predicted"/>
<dbReference type="AlphaFoldDB" id="A8KCJ6"/>
<dbReference type="InterPro" id="IPR019657">
    <property type="entry name" value="ComFB"/>
</dbReference>